<reference evidence="1 2" key="2">
    <citation type="submission" date="2023-11" db="EMBL/GenBank/DDBJ databases">
        <authorList>
            <person name="Lara A.C."/>
            <person name="Chronakova A."/>
        </authorList>
    </citation>
    <scope>NUCLEOTIDE SEQUENCE [LARGE SCALE GENOMIC DNA]</scope>
    <source>
        <strain evidence="1 2">BCCO 10_0061</strain>
    </source>
</reference>
<accession>A0ABU4VF21</accession>
<organism evidence="1 2">
    <name type="scientific">Lentzea sokolovensis</name>
    <dbReference type="NCBI Taxonomy" id="3095429"/>
    <lineage>
        <taxon>Bacteria</taxon>
        <taxon>Bacillati</taxon>
        <taxon>Actinomycetota</taxon>
        <taxon>Actinomycetes</taxon>
        <taxon>Pseudonocardiales</taxon>
        <taxon>Pseudonocardiaceae</taxon>
        <taxon>Lentzea</taxon>
    </lineage>
</organism>
<comment type="caution">
    <text evidence="1">The sequence shown here is derived from an EMBL/GenBank/DDBJ whole genome shotgun (WGS) entry which is preliminary data.</text>
</comment>
<proteinExistence type="predicted"/>
<evidence type="ECO:0000313" key="1">
    <source>
        <dbReference type="EMBL" id="MDX8149523.1"/>
    </source>
</evidence>
<reference evidence="1 2" key="1">
    <citation type="submission" date="2023-11" db="EMBL/GenBank/DDBJ databases">
        <title>Lentzea sokolovensis, sp. nov., Lentzea kristufkii, sp. nov., and Lentzea miocenensis, sp. nov., rare actinobacteria from Sokolov Coal Basin, Miocene lacustrine sediment, Czech Republic.</title>
        <authorList>
            <person name="Lara A."/>
            <person name="Kotroba L."/>
            <person name="Nouioui I."/>
            <person name="Neumann-Schaal M."/>
            <person name="Mast Y."/>
            <person name="Chronakova A."/>
        </authorList>
    </citation>
    <scope>NUCLEOTIDE SEQUENCE [LARGE SCALE GENOMIC DNA]</scope>
    <source>
        <strain evidence="1 2">BCCO 10_0061</strain>
    </source>
</reference>
<dbReference type="RefSeq" id="WP_319981501.1">
    <property type="nucleotide sequence ID" value="NZ_JAXAVU010000018.1"/>
</dbReference>
<evidence type="ECO:0000313" key="2">
    <source>
        <dbReference type="Proteomes" id="UP001285352"/>
    </source>
</evidence>
<name>A0ABU4VF21_9PSEU</name>
<dbReference type="Proteomes" id="UP001285352">
    <property type="component" value="Unassembled WGS sequence"/>
</dbReference>
<keyword evidence="2" id="KW-1185">Reference proteome</keyword>
<sequence>MSADRPDEKFALAVVGKVLDVLVEEYDVNGRQADVDALLRYPDGRIAALEVSSLGPVEEARIMNVLDKQGHKRTIAGLSQCWMTWVPRDFSPRKFHLLDQTLLHCEDRGYTDLKNAVETSTTAAELFDLGVGGVATKEPVTGVPIVWVITAPIGGFTGTGGLDLPDLVNAALLDEKLQGKIEKLAASGHEERHLFLSVRPQAFSFAAYDNLCFGGPLPTEAPQLPEELSQLWLVSGFKEGGVVRAIANHEWRRDHPFD</sequence>
<protein>
    <submittedName>
        <fullName evidence="1">Uncharacterized protein</fullName>
    </submittedName>
</protein>
<gene>
    <name evidence="1" type="ORF">SK854_45890</name>
</gene>
<dbReference type="EMBL" id="JAXAVU010000018">
    <property type="protein sequence ID" value="MDX8149523.1"/>
    <property type="molecule type" value="Genomic_DNA"/>
</dbReference>